<evidence type="ECO:0000256" key="4">
    <source>
        <dbReference type="ARBA" id="ARBA00022741"/>
    </source>
</evidence>
<evidence type="ECO:0000256" key="5">
    <source>
        <dbReference type="ARBA" id="ARBA00022840"/>
    </source>
</evidence>
<keyword evidence="14" id="KW-1185">Reference proteome</keyword>
<dbReference type="SUPFAM" id="SSF50331">
    <property type="entry name" value="MOP-like"/>
    <property type="match status" value="1"/>
</dbReference>
<dbReference type="AlphaFoldDB" id="A0A4S3TH95"/>
<proteinExistence type="inferred from homology"/>
<accession>A0A4S3TH95</accession>
<evidence type="ECO:0000256" key="9">
    <source>
        <dbReference type="ARBA" id="ARBA00041133"/>
    </source>
</evidence>
<keyword evidence="3" id="KW-0500">Molybdenum</keyword>
<dbReference type="InterPro" id="IPR027417">
    <property type="entry name" value="P-loop_NTPase"/>
</dbReference>
<evidence type="ECO:0000256" key="8">
    <source>
        <dbReference type="ARBA" id="ARBA00039025"/>
    </source>
</evidence>
<dbReference type="Proteomes" id="UP000318864">
    <property type="component" value="Unassembled WGS sequence"/>
</dbReference>
<dbReference type="InterPro" id="IPR003439">
    <property type="entry name" value="ABC_transporter-like_ATP-bd"/>
</dbReference>
<protein>
    <recommendedName>
        <fullName evidence="9">Molybdate/tungstate import ATP-binding protein WtpC</fullName>
        <ecNumber evidence="8">7.3.2.6</ecNumber>
    </recommendedName>
</protein>
<dbReference type="Gene3D" id="3.40.50.300">
    <property type="entry name" value="P-loop containing nucleotide triphosphate hydrolases"/>
    <property type="match status" value="1"/>
</dbReference>
<dbReference type="GO" id="GO:1901238">
    <property type="term" value="F:ABC-type tungstate transporter activity"/>
    <property type="evidence" value="ECO:0007669"/>
    <property type="project" value="UniProtKB-EC"/>
</dbReference>
<evidence type="ECO:0000256" key="1">
    <source>
        <dbReference type="ARBA" id="ARBA00004202"/>
    </source>
</evidence>
<evidence type="ECO:0000313" key="14">
    <source>
        <dbReference type="Proteomes" id="UP000318864"/>
    </source>
</evidence>
<name>A0A4S3TH95_9EURY</name>
<evidence type="ECO:0000256" key="7">
    <source>
        <dbReference type="ARBA" id="ARBA00038781"/>
    </source>
</evidence>
<dbReference type="InterPro" id="IPR050093">
    <property type="entry name" value="ABC_SmlMolc_Importer"/>
</dbReference>
<dbReference type="GO" id="GO:0016887">
    <property type="term" value="F:ATP hydrolysis activity"/>
    <property type="evidence" value="ECO:0007669"/>
    <property type="project" value="InterPro"/>
</dbReference>
<gene>
    <name evidence="13" type="ORF">D8Y22_18955</name>
</gene>
<dbReference type="PANTHER" id="PTHR42781:SF4">
    <property type="entry name" value="SPERMIDINE_PUTRESCINE IMPORT ATP-BINDING PROTEIN POTA"/>
    <property type="match status" value="1"/>
</dbReference>
<dbReference type="InterPro" id="IPR013611">
    <property type="entry name" value="Transp-assoc_OB_typ2"/>
</dbReference>
<comment type="caution">
    <text evidence="13">The sequence shown here is derived from an EMBL/GenBank/DDBJ whole genome shotgun (WGS) entry which is preliminary data.</text>
</comment>
<evidence type="ECO:0000256" key="6">
    <source>
        <dbReference type="ARBA" id="ARBA00038307"/>
    </source>
</evidence>
<dbReference type="SUPFAM" id="SSF52540">
    <property type="entry name" value="P-loop containing nucleoside triphosphate hydrolases"/>
    <property type="match status" value="1"/>
</dbReference>
<evidence type="ECO:0000256" key="3">
    <source>
        <dbReference type="ARBA" id="ARBA00022505"/>
    </source>
</evidence>
<dbReference type="GO" id="GO:0043190">
    <property type="term" value="C:ATP-binding cassette (ABC) transporter complex"/>
    <property type="evidence" value="ECO:0007669"/>
    <property type="project" value="InterPro"/>
</dbReference>
<dbReference type="GO" id="GO:0005524">
    <property type="term" value="F:ATP binding"/>
    <property type="evidence" value="ECO:0007669"/>
    <property type="project" value="UniProtKB-KW"/>
</dbReference>
<comment type="catalytic activity">
    <reaction evidence="10">
        <text>tungstate(in) + ATP + H2O = tungstate(out) + ADP + phosphate + H(+)</text>
        <dbReference type="Rhea" id="RHEA:35027"/>
        <dbReference type="ChEBI" id="CHEBI:15377"/>
        <dbReference type="ChEBI" id="CHEBI:15378"/>
        <dbReference type="ChEBI" id="CHEBI:30616"/>
        <dbReference type="ChEBI" id="CHEBI:43474"/>
        <dbReference type="ChEBI" id="CHEBI:46502"/>
        <dbReference type="ChEBI" id="CHEBI:456216"/>
        <dbReference type="EC" id="7.3.2.6"/>
    </reaction>
</comment>
<dbReference type="FunFam" id="3.40.50.300:FF:000425">
    <property type="entry name" value="Probable ABC transporter, ATP-binding subunit"/>
    <property type="match status" value="1"/>
</dbReference>
<dbReference type="Pfam" id="PF08402">
    <property type="entry name" value="TOBE_2"/>
    <property type="match status" value="1"/>
</dbReference>
<keyword evidence="5 13" id="KW-0067">ATP-binding</keyword>
<comment type="function">
    <text evidence="11">Part of the ABC transporter complex WtpABC involved in molybdate/tungstate import. Responsible for energy coupling to the transport system.</text>
</comment>
<keyword evidence="4" id="KW-0547">Nucleotide-binding</keyword>
<dbReference type="PROSITE" id="PS00211">
    <property type="entry name" value="ABC_TRANSPORTER_1"/>
    <property type="match status" value="1"/>
</dbReference>
<dbReference type="Pfam" id="PF00005">
    <property type="entry name" value="ABC_tran"/>
    <property type="match status" value="1"/>
</dbReference>
<dbReference type="OrthoDB" id="18368at2157"/>
<evidence type="ECO:0000256" key="10">
    <source>
        <dbReference type="ARBA" id="ARBA00047936"/>
    </source>
</evidence>
<dbReference type="PANTHER" id="PTHR42781">
    <property type="entry name" value="SPERMIDINE/PUTRESCINE IMPORT ATP-BINDING PROTEIN POTA"/>
    <property type="match status" value="1"/>
</dbReference>
<evidence type="ECO:0000259" key="12">
    <source>
        <dbReference type="PROSITE" id="PS50893"/>
    </source>
</evidence>
<feature type="domain" description="ABC transporter" evidence="12">
    <location>
        <begin position="4"/>
        <end position="239"/>
    </location>
</feature>
<comment type="similarity">
    <text evidence="6">Belongs to the ABC transporter superfamily. Sulfate/tungstate importer (TC 3.A.1.6) family.</text>
</comment>
<keyword evidence="2" id="KW-0813">Transport</keyword>
<dbReference type="PROSITE" id="PS50893">
    <property type="entry name" value="ABC_TRANSPORTER_2"/>
    <property type="match status" value="1"/>
</dbReference>
<dbReference type="SMART" id="SM00382">
    <property type="entry name" value="AAA"/>
    <property type="match status" value="1"/>
</dbReference>
<comment type="subcellular location">
    <subcellularLocation>
        <location evidence="1">Cell membrane</location>
        <topology evidence="1">Peripheral membrane protein</topology>
    </subcellularLocation>
</comment>
<dbReference type="Gene3D" id="2.40.50.100">
    <property type="match status" value="1"/>
</dbReference>
<dbReference type="InterPro" id="IPR008995">
    <property type="entry name" value="Mo/tungstate-bd_C_term_dom"/>
</dbReference>
<sequence>MTELRLEGVSKRYGTDDDETVALAGVDLTVRDGEFFTLVGPSGCGKTTTLRTIAGFETPTEGTVAFDGEAMTAVPPEDRDIGIVFQSYALFPHMSVAENVGYGLEFRDPPDGRSVDDRVAELLELVDLSGMGERAPDQLSGGQQQRVALARALAPAPDLLLLDEPLSALDAQLRESLRLQLKRIQSTLDITTVYVTHDQEEALAISDRLAVMSAGTVEQVGPPQEIYHEPATRFVAEFVGDNTVFDGRVSETTADGARVAVGDATFDLPALPPGTETVSFCLRPGTLTRDADRNRVTVAVDTCEFLGERVRVHGRWNGTAIVLGLESMPPETVTVGFAPEDVHVLETS</sequence>
<dbReference type="EMBL" id="RBZW01000066">
    <property type="protein sequence ID" value="THE63374.1"/>
    <property type="molecule type" value="Genomic_DNA"/>
</dbReference>
<comment type="subunit">
    <text evidence="7">The complex is composed of two ATP-binding proteins (WtpC), two transmembrane proteins (WtpB) and a solute-binding protein (WtpA).</text>
</comment>
<evidence type="ECO:0000313" key="13">
    <source>
        <dbReference type="EMBL" id="THE63374.1"/>
    </source>
</evidence>
<evidence type="ECO:0000256" key="11">
    <source>
        <dbReference type="ARBA" id="ARBA00057369"/>
    </source>
</evidence>
<organism evidence="13 14">
    <name type="scientific">Salinadaptatus halalkaliphilus</name>
    <dbReference type="NCBI Taxonomy" id="2419781"/>
    <lineage>
        <taxon>Archaea</taxon>
        <taxon>Methanobacteriati</taxon>
        <taxon>Methanobacteriota</taxon>
        <taxon>Stenosarchaea group</taxon>
        <taxon>Halobacteria</taxon>
        <taxon>Halobacteriales</taxon>
        <taxon>Natrialbaceae</taxon>
        <taxon>Salinadaptatus</taxon>
    </lineage>
</organism>
<dbReference type="InterPro" id="IPR017871">
    <property type="entry name" value="ABC_transporter-like_CS"/>
</dbReference>
<dbReference type="EC" id="7.3.2.6" evidence="8"/>
<reference evidence="13 14" key="1">
    <citation type="submission" date="2018-10" db="EMBL/GenBank/DDBJ databases">
        <title>Natronolimnobius sp. XQ-INN 246 isolated from Inner Mongolia Autonomous Region of China.</title>
        <authorList>
            <person name="Xue Q."/>
        </authorList>
    </citation>
    <scope>NUCLEOTIDE SEQUENCE [LARGE SCALE GENOMIC DNA]</scope>
    <source>
        <strain evidence="13 14">XQ-INN 246</strain>
    </source>
</reference>
<dbReference type="RefSeq" id="WP_141466218.1">
    <property type="nucleotide sequence ID" value="NZ_RBZW01000066.1"/>
</dbReference>
<evidence type="ECO:0000256" key="2">
    <source>
        <dbReference type="ARBA" id="ARBA00022448"/>
    </source>
</evidence>
<dbReference type="InterPro" id="IPR003593">
    <property type="entry name" value="AAA+_ATPase"/>
</dbReference>